<dbReference type="RefSeq" id="XP_001744217.1">
    <property type="nucleotide sequence ID" value="XM_001744165.1"/>
</dbReference>
<dbReference type="KEGG" id="mbr:MONBRDRAFT_24065"/>
<dbReference type="FunCoup" id="A9UUL2">
    <property type="interactions" value="157"/>
</dbReference>
<dbReference type="OMA" id="HECKERA"/>
<keyword evidence="6" id="KW-0963">Cytoplasm</keyword>
<evidence type="ECO:0000313" key="13">
    <source>
        <dbReference type="EMBL" id="EDQ90920.1"/>
    </source>
</evidence>
<keyword evidence="9" id="KW-0539">Nucleus</keyword>
<protein>
    <recommendedName>
        <fullName evidence="4">Coiled-coil alpha-helical rod protein 1</fullName>
    </recommendedName>
    <alternativeName>
        <fullName evidence="10">Alpha-helical coiled-coil rod protein</fullName>
    </alternativeName>
</protein>
<dbReference type="Proteomes" id="UP000001357">
    <property type="component" value="Unassembled WGS sequence"/>
</dbReference>
<evidence type="ECO:0000256" key="11">
    <source>
        <dbReference type="SAM" id="Coils"/>
    </source>
</evidence>
<feature type="compositionally biased region" description="Basic and acidic residues" evidence="12">
    <location>
        <begin position="427"/>
        <end position="438"/>
    </location>
</feature>
<organism evidence="13 14">
    <name type="scientific">Monosiga brevicollis</name>
    <name type="common">Choanoflagellate</name>
    <dbReference type="NCBI Taxonomy" id="81824"/>
    <lineage>
        <taxon>Eukaryota</taxon>
        <taxon>Choanoflagellata</taxon>
        <taxon>Craspedida</taxon>
        <taxon>Salpingoecidae</taxon>
        <taxon>Monosiga</taxon>
    </lineage>
</organism>
<dbReference type="GO" id="GO:0030154">
    <property type="term" value="P:cell differentiation"/>
    <property type="evidence" value="ECO:0007669"/>
    <property type="project" value="UniProtKB-KW"/>
</dbReference>
<feature type="compositionally biased region" description="Low complexity" evidence="12">
    <location>
        <begin position="14"/>
        <end position="26"/>
    </location>
</feature>
<dbReference type="GO" id="GO:0005634">
    <property type="term" value="C:nucleus"/>
    <property type="evidence" value="ECO:0007669"/>
    <property type="project" value="UniProtKB-SubCell"/>
</dbReference>
<accession>A9UUL2</accession>
<dbReference type="InParanoid" id="A9UUL2"/>
<reference evidence="13 14" key="1">
    <citation type="journal article" date="2008" name="Nature">
        <title>The genome of the choanoflagellate Monosiga brevicollis and the origin of metazoans.</title>
        <authorList>
            <consortium name="JGI Sequencing"/>
            <person name="King N."/>
            <person name="Westbrook M.J."/>
            <person name="Young S.L."/>
            <person name="Kuo A."/>
            <person name="Abedin M."/>
            <person name="Chapman J."/>
            <person name="Fairclough S."/>
            <person name="Hellsten U."/>
            <person name="Isogai Y."/>
            <person name="Letunic I."/>
            <person name="Marr M."/>
            <person name="Pincus D."/>
            <person name="Putnam N."/>
            <person name="Rokas A."/>
            <person name="Wright K.J."/>
            <person name="Zuzow R."/>
            <person name="Dirks W."/>
            <person name="Good M."/>
            <person name="Goodstein D."/>
            <person name="Lemons D."/>
            <person name="Li W."/>
            <person name="Lyons J.B."/>
            <person name="Morris A."/>
            <person name="Nichols S."/>
            <person name="Richter D.J."/>
            <person name="Salamov A."/>
            <person name="Bork P."/>
            <person name="Lim W.A."/>
            <person name="Manning G."/>
            <person name="Miller W.T."/>
            <person name="McGinnis W."/>
            <person name="Shapiro H."/>
            <person name="Tjian R."/>
            <person name="Grigoriev I.V."/>
            <person name="Rokhsar D."/>
        </authorList>
    </citation>
    <scope>NUCLEOTIDE SEQUENCE [LARGE SCALE GENOMIC DNA]</scope>
    <source>
        <strain evidence="14">MX1 / ATCC 50154</strain>
    </source>
</reference>
<evidence type="ECO:0000256" key="2">
    <source>
        <dbReference type="ARBA" id="ARBA00004123"/>
    </source>
</evidence>
<evidence type="ECO:0000313" key="14">
    <source>
        <dbReference type="Proteomes" id="UP000001357"/>
    </source>
</evidence>
<evidence type="ECO:0000256" key="10">
    <source>
        <dbReference type="ARBA" id="ARBA00031932"/>
    </source>
</evidence>
<keyword evidence="5" id="KW-0217">Developmental protein</keyword>
<evidence type="ECO:0000256" key="9">
    <source>
        <dbReference type="ARBA" id="ARBA00023242"/>
    </source>
</evidence>
<evidence type="ECO:0000256" key="3">
    <source>
        <dbReference type="ARBA" id="ARBA00004496"/>
    </source>
</evidence>
<evidence type="ECO:0000256" key="5">
    <source>
        <dbReference type="ARBA" id="ARBA00022473"/>
    </source>
</evidence>
<keyword evidence="7" id="KW-0221">Differentiation</keyword>
<feature type="compositionally biased region" description="Low complexity" evidence="12">
    <location>
        <begin position="571"/>
        <end position="585"/>
    </location>
</feature>
<feature type="region of interest" description="Disordered" evidence="12">
    <location>
        <begin position="417"/>
        <end position="447"/>
    </location>
</feature>
<keyword evidence="8 11" id="KW-0175">Coiled coil</keyword>
<dbReference type="GeneID" id="5889496"/>
<evidence type="ECO:0000256" key="6">
    <source>
        <dbReference type="ARBA" id="ARBA00022490"/>
    </source>
</evidence>
<gene>
    <name evidence="13" type="ORF">MONBRDRAFT_24065</name>
</gene>
<comment type="subcellular location">
    <subcellularLocation>
        <location evidence="3">Cytoplasm</location>
    </subcellularLocation>
    <subcellularLocation>
        <location evidence="2">Nucleus</location>
    </subcellularLocation>
</comment>
<dbReference type="PANTHER" id="PTHR46822">
    <property type="entry name" value="COILED-COIL ALPHA-HELICAL ROD PROTEIN 1"/>
    <property type="match status" value="1"/>
</dbReference>
<feature type="coiled-coil region" evidence="11">
    <location>
        <begin position="503"/>
        <end position="530"/>
    </location>
</feature>
<feature type="compositionally biased region" description="Basic and acidic residues" evidence="12">
    <location>
        <begin position="586"/>
        <end position="597"/>
    </location>
</feature>
<sequence length="657" mass="73727">MAILTPEDLTHWHATPARADARTTTARGDDHEFEVPAKVPPAQSSQAVDLQESATSDLDLETHSTPKPPAVTHESPVAEGDLQAASVAHSGRWRSGRSVPPTAAQACDSCLSLQREMTQLRRYIGNDPRHYEELIETLQQSNGLLERRLTAMEDLLQLQEAAVTREANTVQLSSTLCVQPPHNDRSTALNFLRSWRKQVYRLLLERSLDHAQIQAKHRQHHQQLQSLNGQLEAEHQARHLIGTKLADAESHVDLLRHQLQSCVAELRRRELDVYQLDQALSTRSRNERHMQQAILAFHEKFELLLQVLAQQASTLDRQDRRLAFAGSRLKTIGILQQQVQSLTKERDYLLTHNRMLEETFGERLAVEVQGSQKELADVKSALTDAQRRANASALTLEKTEQELEASRDEIAKLQQELSRNNEAARQAQDDVRRQHQQELDAPQSEQAKTLRQMELRVQDLEAQLKTSQRWCAVDRQAVCMHKQTQLNKMDLERRLDTSAARHESAFELERQDLRREIDQLRLSLQSVSQERNALLASLRARAAYGVAPATNVGAQSWGTWPGVTTVPGHVSPQAPSQSPGPGSEAEGLRDDRGDLSSHHSSPPEHGTSSPALMPNASFDAAGARQRDDDLVDQVARLAQELLGQMNVRSDTQRSPLA</sequence>
<comment type="function">
    <text evidence="1">May be a regulator of keratinocyte proliferation or differentiation.</text>
</comment>
<feature type="region of interest" description="Disordered" evidence="12">
    <location>
        <begin position="563"/>
        <end position="627"/>
    </location>
</feature>
<evidence type="ECO:0000256" key="7">
    <source>
        <dbReference type="ARBA" id="ARBA00022782"/>
    </source>
</evidence>
<dbReference type="EMBL" id="CH991546">
    <property type="protein sequence ID" value="EDQ90920.1"/>
    <property type="molecule type" value="Genomic_DNA"/>
</dbReference>
<dbReference type="PANTHER" id="PTHR46822:SF1">
    <property type="entry name" value="COILED-COIL ALPHA-HELICAL ROD PROTEIN 1"/>
    <property type="match status" value="1"/>
</dbReference>
<feature type="compositionally biased region" description="Polar residues" evidence="12">
    <location>
        <begin position="42"/>
        <end position="56"/>
    </location>
</feature>
<feature type="region of interest" description="Disordered" evidence="12">
    <location>
        <begin position="1"/>
        <end position="76"/>
    </location>
</feature>
<evidence type="ECO:0000256" key="12">
    <source>
        <dbReference type="SAM" id="MobiDB-lite"/>
    </source>
</evidence>
<keyword evidence="14" id="KW-1185">Reference proteome</keyword>
<dbReference type="GO" id="GO:0005737">
    <property type="term" value="C:cytoplasm"/>
    <property type="evidence" value="ECO:0007669"/>
    <property type="project" value="UniProtKB-SubCell"/>
</dbReference>
<evidence type="ECO:0000256" key="1">
    <source>
        <dbReference type="ARBA" id="ARBA00003936"/>
    </source>
</evidence>
<dbReference type="AlphaFoldDB" id="A9UUL2"/>
<dbReference type="InterPro" id="IPR009800">
    <property type="entry name" value="HCR"/>
</dbReference>
<name>A9UUL2_MONBE</name>
<evidence type="ECO:0000256" key="8">
    <source>
        <dbReference type="ARBA" id="ARBA00023054"/>
    </source>
</evidence>
<evidence type="ECO:0000256" key="4">
    <source>
        <dbReference type="ARBA" id="ARBA00016468"/>
    </source>
</evidence>
<proteinExistence type="predicted"/>